<evidence type="ECO:0000256" key="5">
    <source>
        <dbReference type="ARBA" id="ARBA00023136"/>
    </source>
</evidence>
<dbReference type="InterPro" id="IPR027417">
    <property type="entry name" value="P-loop_NTPase"/>
</dbReference>
<evidence type="ECO:0000256" key="8">
    <source>
        <dbReference type="SAM" id="MobiDB-lite"/>
    </source>
</evidence>
<dbReference type="Pfam" id="PF00071">
    <property type="entry name" value="Ras"/>
    <property type="match status" value="1"/>
</dbReference>
<dbReference type="SMART" id="SM00173">
    <property type="entry name" value="RAS"/>
    <property type="match status" value="1"/>
</dbReference>
<comment type="similarity">
    <text evidence="2">Belongs to the small GTPase superfamily. Rab family.</text>
</comment>
<keyword evidence="3" id="KW-0547">Nucleotide-binding</keyword>
<dbReference type="InterPro" id="IPR005225">
    <property type="entry name" value="Small_GTP-bd"/>
</dbReference>
<evidence type="ECO:0000256" key="4">
    <source>
        <dbReference type="ARBA" id="ARBA00023134"/>
    </source>
</evidence>
<dbReference type="InterPro" id="IPR050305">
    <property type="entry name" value="Small_GTPase_Rab"/>
</dbReference>
<dbReference type="EMBL" id="CH902630">
    <property type="protein sequence ID" value="EDV38620.1"/>
    <property type="molecule type" value="Genomic_DNA"/>
</dbReference>
<keyword evidence="5" id="KW-0472">Membrane</keyword>
<dbReference type="Proteomes" id="UP000007801">
    <property type="component" value="Unassembled WGS sequence"/>
</dbReference>
<dbReference type="GO" id="GO:0012505">
    <property type="term" value="C:endomembrane system"/>
    <property type="evidence" value="ECO:0007669"/>
    <property type="project" value="UniProtKB-SubCell"/>
</dbReference>
<name>B3MY05_DROAN</name>
<evidence type="ECO:0000256" key="3">
    <source>
        <dbReference type="ARBA" id="ARBA00022741"/>
    </source>
</evidence>
<dbReference type="SMART" id="SM00176">
    <property type="entry name" value="RAN"/>
    <property type="match status" value="1"/>
</dbReference>
<evidence type="ECO:0000256" key="1">
    <source>
        <dbReference type="ARBA" id="ARBA00004308"/>
    </source>
</evidence>
<dbReference type="GO" id="GO:0005525">
    <property type="term" value="F:GTP binding"/>
    <property type="evidence" value="ECO:0007669"/>
    <property type="project" value="UniProtKB-KW"/>
</dbReference>
<keyword evidence="6" id="KW-0449">Lipoprotein</keyword>
<accession>B3MY05</accession>
<dbReference type="InterPro" id="IPR001806">
    <property type="entry name" value="Small_GTPase"/>
</dbReference>
<dbReference type="SMART" id="SM00174">
    <property type="entry name" value="RHO"/>
    <property type="match status" value="1"/>
</dbReference>
<dbReference type="PANTHER" id="PTHR47980">
    <property type="entry name" value="LD44762P"/>
    <property type="match status" value="1"/>
</dbReference>
<dbReference type="HOGENOM" id="CLU_041217_10_6_1"/>
<protein>
    <submittedName>
        <fullName evidence="9">Uncharacterized protein</fullName>
    </submittedName>
</protein>
<dbReference type="SMART" id="SM00175">
    <property type="entry name" value="RAB"/>
    <property type="match status" value="1"/>
</dbReference>
<feature type="region of interest" description="Disordered" evidence="8">
    <location>
        <begin position="192"/>
        <end position="237"/>
    </location>
</feature>
<comment type="subcellular location">
    <subcellularLocation>
        <location evidence="1">Endomembrane system</location>
    </subcellularLocation>
</comment>
<dbReference type="PROSITE" id="PS51420">
    <property type="entry name" value="RHO"/>
    <property type="match status" value="1"/>
</dbReference>
<evidence type="ECO:0000256" key="2">
    <source>
        <dbReference type="ARBA" id="ARBA00006270"/>
    </source>
</evidence>
<evidence type="ECO:0000256" key="7">
    <source>
        <dbReference type="ARBA" id="ARBA00023289"/>
    </source>
</evidence>
<dbReference type="STRING" id="7217.B3MY05"/>
<reference evidence="9 10" key="1">
    <citation type="journal article" date="2007" name="Nature">
        <title>Evolution of genes and genomes on the Drosophila phylogeny.</title>
        <authorList>
            <consortium name="Drosophila 12 Genomes Consortium"/>
            <person name="Clark A.G."/>
            <person name="Eisen M.B."/>
            <person name="Smith D.R."/>
            <person name="Bergman C.M."/>
            <person name="Oliver B."/>
            <person name="Markow T.A."/>
            <person name="Kaufman T.C."/>
            <person name="Kellis M."/>
            <person name="Gelbart W."/>
            <person name="Iyer V.N."/>
            <person name="Pollard D.A."/>
            <person name="Sackton T.B."/>
            <person name="Larracuente A.M."/>
            <person name="Singh N.D."/>
            <person name="Abad J.P."/>
            <person name="Abt D.N."/>
            <person name="Adryan B."/>
            <person name="Aguade M."/>
            <person name="Akashi H."/>
            <person name="Anderson W.W."/>
            <person name="Aquadro C.F."/>
            <person name="Ardell D.H."/>
            <person name="Arguello R."/>
            <person name="Artieri C.G."/>
            <person name="Barbash D.A."/>
            <person name="Barker D."/>
            <person name="Barsanti P."/>
            <person name="Batterham P."/>
            <person name="Batzoglou S."/>
            <person name="Begun D."/>
            <person name="Bhutkar A."/>
            <person name="Blanco E."/>
            <person name="Bosak S.A."/>
            <person name="Bradley R.K."/>
            <person name="Brand A.D."/>
            <person name="Brent M.R."/>
            <person name="Brooks A.N."/>
            <person name="Brown R.H."/>
            <person name="Butlin R.K."/>
            <person name="Caggese C."/>
            <person name="Calvi B.R."/>
            <person name="Bernardo de Carvalho A."/>
            <person name="Caspi A."/>
            <person name="Castrezana S."/>
            <person name="Celniker S.E."/>
            <person name="Chang J.L."/>
            <person name="Chapple C."/>
            <person name="Chatterji S."/>
            <person name="Chinwalla A."/>
            <person name="Civetta A."/>
            <person name="Clifton S.W."/>
            <person name="Comeron J.M."/>
            <person name="Costello J.C."/>
            <person name="Coyne J.A."/>
            <person name="Daub J."/>
            <person name="David R.G."/>
            <person name="Delcher A.L."/>
            <person name="Delehaunty K."/>
            <person name="Do C.B."/>
            <person name="Ebling H."/>
            <person name="Edwards K."/>
            <person name="Eickbush T."/>
            <person name="Evans J.D."/>
            <person name="Filipski A."/>
            <person name="Findeiss S."/>
            <person name="Freyhult E."/>
            <person name="Fulton L."/>
            <person name="Fulton R."/>
            <person name="Garcia A.C."/>
            <person name="Gardiner A."/>
            <person name="Garfield D.A."/>
            <person name="Garvin B.E."/>
            <person name="Gibson G."/>
            <person name="Gilbert D."/>
            <person name="Gnerre S."/>
            <person name="Godfrey J."/>
            <person name="Good R."/>
            <person name="Gotea V."/>
            <person name="Gravely B."/>
            <person name="Greenberg A.J."/>
            <person name="Griffiths-Jones S."/>
            <person name="Gross S."/>
            <person name="Guigo R."/>
            <person name="Gustafson E.A."/>
            <person name="Haerty W."/>
            <person name="Hahn M.W."/>
            <person name="Halligan D.L."/>
            <person name="Halpern A.L."/>
            <person name="Halter G.M."/>
            <person name="Han M.V."/>
            <person name="Heger A."/>
            <person name="Hillier L."/>
            <person name="Hinrichs A.S."/>
            <person name="Holmes I."/>
            <person name="Hoskins R.A."/>
            <person name="Hubisz M.J."/>
            <person name="Hultmark D."/>
            <person name="Huntley M.A."/>
            <person name="Jaffe D.B."/>
            <person name="Jagadeeshan S."/>
            <person name="Jeck W.R."/>
            <person name="Johnson J."/>
            <person name="Jones C.D."/>
            <person name="Jordan W.C."/>
            <person name="Karpen G.H."/>
            <person name="Kataoka E."/>
            <person name="Keightley P.D."/>
            <person name="Kheradpour P."/>
            <person name="Kirkness E.F."/>
            <person name="Koerich L.B."/>
            <person name="Kristiansen K."/>
            <person name="Kudrna D."/>
            <person name="Kulathinal R.J."/>
            <person name="Kumar S."/>
            <person name="Kwok R."/>
            <person name="Lander E."/>
            <person name="Langley C.H."/>
            <person name="Lapoint R."/>
            <person name="Lazzaro B.P."/>
            <person name="Lee S.J."/>
            <person name="Levesque L."/>
            <person name="Li R."/>
            <person name="Lin C.F."/>
            <person name="Lin M.F."/>
            <person name="Lindblad-Toh K."/>
            <person name="Llopart A."/>
            <person name="Long M."/>
            <person name="Low L."/>
            <person name="Lozovsky E."/>
            <person name="Lu J."/>
            <person name="Luo M."/>
            <person name="Machado C.A."/>
            <person name="Makalowski W."/>
            <person name="Marzo M."/>
            <person name="Matsuda M."/>
            <person name="Matzkin L."/>
            <person name="McAllister B."/>
            <person name="McBride C.S."/>
            <person name="McKernan B."/>
            <person name="McKernan K."/>
            <person name="Mendez-Lago M."/>
            <person name="Minx P."/>
            <person name="Mollenhauer M.U."/>
            <person name="Montooth K."/>
            <person name="Mount S.M."/>
            <person name="Mu X."/>
            <person name="Myers E."/>
            <person name="Negre B."/>
            <person name="Newfeld S."/>
            <person name="Nielsen R."/>
            <person name="Noor M.A."/>
            <person name="O'Grady P."/>
            <person name="Pachter L."/>
            <person name="Papaceit M."/>
            <person name="Parisi M.J."/>
            <person name="Parisi M."/>
            <person name="Parts L."/>
            <person name="Pedersen J.S."/>
            <person name="Pesole G."/>
            <person name="Phillippy A.M."/>
            <person name="Ponting C.P."/>
            <person name="Pop M."/>
            <person name="Porcelli D."/>
            <person name="Powell J.R."/>
            <person name="Prohaska S."/>
            <person name="Pruitt K."/>
            <person name="Puig M."/>
            <person name="Quesneville H."/>
            <person name="Ram K.R."/>
            <person name="Rand D."/>
            <person name="Rasmussen M.D."/>
            <person name="Reed L.K."/>
            <person name="Reenan R."/>
            <person name="Reily A."/>
            <person name="Remington K.A."/>
            <person name="Rieger T.T."/>
            <person name="Ritchie M.G."/>
            <person name="Robin C."/>
            <person name="Rogers Y.H."/>
            <person name="Rohde C."/>
            <person name="Rozas J."/>
            <person name="Rubenfield M.J."/>
            <person name="Ruiz A."/>
            <person name="Russo S."/>
            <person name="Salzberg S.L."/>
            <person name="Sanchez-Gracia A."/>
            <person name="Saranga D.J."/>
            <person name="Sato H."/>
            <person name="Schaeffer S.W."/>
            <person name="Schatz M.C."/>
            <person name="Schlenke T."/>
            <person name="Schwartz R."/>
            <person name="Segarra C."/>
            <person name="Singh R.S."/>
            <person name="Sirot L."/>
            <person name="Sirota M."/>
            <person name="Sisneros N.B."/>
            <person name="Smith C.D."/>
            <person name="Smith T.F."/>
            <person name="Spieth J."/>
            <person name="Stage D.E."/>
            <person name="Stark A."/>
            <person name="Stephan W."/>
            <person name="Strausberg R.L."/>
            <person name="Strempel S."/>
            <person name="Sturgill D."/>
            <person name="Sutton G."/>
            <person name="Sutton G.G."/>
            <person name="Tao W."/>
            <person name="Teichmann S."/>
            <person name="Tobari Y.N."/>
            <person name="Tomimura Y."/>
            <person name="Tsolas J.M."/>
            <person name="Valente V.L."/>
            <person name="Venter E."/>
            <person name="Venter J.C."/>
            <person name="Vicario S."/>
            <person name="Vieira F.G."/>
            <person name="Vilella A.J."/>
            <person name="Villasante A."/>
            <person name="Walenz B."/>
            <person name="Wang J."/>
            <person name="Wasserman M."/>
            <person name="Watts T."/>
            <person name="Wilson D."/>
            <person name="Wilson R.K."/>
            <person name="Wing R.A."/>
            <person name="Wolfner M.F."/>
            <person name="Wong A."/>
            <person name="Wong G.K."/>
            <person name="Wu C.I."/>
            <person name="Wu G."/>
            <person name="Yamamoto D."/>
            <person name="Yang H.P."/>
            <person name="Yang S.P."/>
            <person name="Yorke J.A."/>
            <person name="Yoshida K."/>
            <person name="Zdobnov E."/>
            <person name="Zhang P."/>
            <person name="Zhang Y."/>
            <person name="Zimin A.V."/>
            <person name="Baldwin J."/>
            <person name="Abdouelleil A."/>
            <person name="Abdulkadir J."/>
            <person name="Abebe A."/>
            <person name="Abera B."/>
            <person name="Abreu J."/>
            <person name="Acer S.C."/>
            <person name="Aftuck L."/>
            <person name="Alexander A."/>
            <person name="An P."/>
            <person name="Anderson E."/>
            <person name="Anderson S."/>
            <person name="Arachi H."/>
            <person name="Azer M."/>
            <person name="Bachantsang P."/>
            <person name="Barry A."/>
            <person name="Bayul T."/>
            <person name="Berlin A."/>
            <person name="Bessette D."/>
            <person name="Bloom T."/>
            <person name="Blye J."/>
            <person name="Boguslavskiy L."/>
            <person name="Bonnet C."/>
            <person name="Boukhgalter B."/>
            <person name="Bourzgui I."/>
            <person name="Brown A."/>
            <person name="Cahill P."/>
            <person name="Channer S."/>
            <person name="Cheshatsang Y."/>
            <person name="Chuda L."/>
            <person name="Citroen M."/>
            <person name="Collymore A."/>
            <person name="Cooke P."/>
            <person name="Costello M."/>
            <person name="D'Aco K."/>
            <person name="Daza R."/>
            <person name="De Haan G."/>
            <person name="DeGray S."/>
            <person name="DeMaso C."/>
            <person name="Dhargay N."/>
            <person name="Dooley K."/>
            <person name="Dooley E."/>
            <person name="Doricent M."/>
            <person name="Dorje P."/>
            <person name="Dorjee K."/>
            <person name="Dupes A."/>
            <person name="Elong R."/>
            <person name="Falk J."/>
            <person name="Farina A."/>
            <person name="Faro S."/>
            <person name="Ferguson D."/>
            <person name="Fisher S."/>
            <person name="Foley C.D."/>
            <person name="Franke A."/>
            <person name="Friedrich D."/>
            <person name="Gadbois L."/>
            <person name="Gearin G."/>
            <person name="Gearin C.R."/>
            <person name="Giannoukos G."/>
            <person name="Goode T."/>
            <person name="Graham J."/>
            <person name="Grandbois E."/>
            <person name="Grewal S."/>
            <person name="Gyaltsen K."/>
            <person name="Hafez N."/>
            <person name="Hagos B."/>
            <person name="Hall J."/>
            <person name="Henson C."/>
            <person name="Hollinger A."/>
            <person name="Honan T."/>
            <person name="Huard M.D."/>
            <person name="Hughes L."/>
            <person name="Hurhula B."/>
            <person name="Husby M.E."/>
            <person name="Kamat A."/>
            <person name="Kanga B."/>
            <person name="Kashin S."/>
            <person name="Khazanovich D."/>
            <person name="Kisner P."/>
            <person name="Lance K."/>
            <person name="Lara M."/>
            <person name="Lee W."/>
            <person name="Lennon N."/>
            <person name="Letendre F."/>
            <person name="LeVine R."/>
            <person name="Lipovsky A."/>
            <person name="Liu X."/>
            <person name="Liu J."/>
            <person name="Liu S."/>
            <person name="Lokyitsang T."/>
            <person name="Lokyitsang Y."/>
            <person name="Lubonja R."/>
            <person name="Lui A."/>
            <person name="MacDonald P."/>
            <person name="Magnisalis V."/>
            <person name="Maru K."/>
            <person name="Matthews C."/>
            <person name="McCusker W."/>
            <person name="McDonough S."/>
            <person name="Mehta T."/>
            <person name="Meldrim J."/>
            <person name="Meneus L."/>
            <person name="Mihai O."/>
            <person name="Mihalev A."/>
            <person name="Mihova T."/>
            <person name="Mittelman R."/>
            <person name="Mlenga V."/>
            <person name="Montmayeur A."/>
            <person name="Mulrain L."/>
            <person name="Navidi A."/>
            <person name="Naylor J."/>
            <person name="Negash T."/>
            <person name="Nguyen T."/>
            <person name="Nguyen N."/>
            <person name="Nicol R."/>
            <person name="Norbu C."/>
            <person name="Norbu N."/>
            <person name="Novod N."/>
            <person name="O'Neill B."/>
            <person name="Osman S."/>
            <person name="Markiewicz E."/>
            <person name="Oyono O.L."/>
            <person name="Patti C."/>
            <person name="Phunkhang P."/>
            <person name="Pierre F."/>
            <person name="Priest M."/>
            <person name="Raghuraman S."/>
            <person name="Rege F."/>
            <person name="Reyes R."/>
            <person name="Rise C."/>
            <person name="Rogov P."/>
            <person name="Ross K."/>
            <person name="Ryan E."/>
            <person name="Settipalli S."/>
            <person name="Shea T."/>
            <person name="Sherpa N."/>
            <person name="Shi L."/>
            <person name="Shih D."/>
            <person name="Sparrow T."/>
            <person name="Spaulding J."/>
            <person name="Stalker J."/>
            <person name="Stange-Thomann N."/>
            <person name="Stavropoulos S."/>
            <person name="Stone C."/>
            <person name="Strader C."/>
            <person name="Tesfaye S."/>
            <person name="Thomson T."/>
            <person name="Thoulutsang Y."/>
            <person name="Thoulutsang D."/>
            <person name="Topham K."/>
            <person name="Topping I."/>
            <person name="Tsamla T."/>
            <person name="Vassiliev H."/>
            <person name="Vo A."/>
            <person name="Wangchuk T."/>
            <person name="Wangdi T."/>
            <person name="Weiand M."/>
            <person name="Wilkinson J."/>
            <person name="Wilson A."/>
            <person name="Yadav S."/>
            <person name="Young G."/>
            <person name="Yu Q."/>
            <person name="Zembek L."/>
            <person name="Zhong D."/>
            <person name="Zimmer A."/>
            <person name="Zwirko Z."/>
            <person name="Jaffe D.B."/>
            <person name="Alvarez P."/>
            <person name="Brockman W."/>
            <person name="Butler J."/>
            <person name="Chin C."/>
            <person name="Gnerre S."/>
            <person name="Grabherr M."/>
            <person name="Kleber M."/>
            <person name="Mauceli E."/>
            <person name="MacCallum I."/>
        </authorList>
    </citation>
    <scope>NUCLEOTIDE SEQUENCE [LARGE SCALE GENOMIC DNA]</scope>
    <source>
        <strain evidence="10">Tucson 14024-0371.13</strain>
    </source>
</reference>
<dbReference type="FunFam" id="3.40.50.300:FF:000586">
    <property type="entry name" value="Rab family GTPase"/>
    <property type="match status" value="1"/>
</dbReference>
<dbReference type="OMA" id="LDCAHES"/>
<keyword evidence="7" id="KW-0636">Prenylation</keyword>
<dbReference type="Gene3D" id="3.40.50.300">
    <property type="entry name" value="P-loop containing nucleotide triphosphate hydrolases"/>
    <property type="match status" value="1"/>
</dbReference>
<evidence type="ECO:0000256" key="6">
    <source>
        <dbReference type="ARBA" id="ARBA00023288"/>
    </source>
</evidence>
<sequence length="237" mass="26427">MYEYKYLFKILVVGDSGVGKSCLLRRFADGRFSGQHQSTVGIDFKVCTVELGGNVVKLQIWDTAGEERFHSLLPAYYRGAHGILLVYDTTSLISLRNLDSWLQEIGRYCPEQVCVLMVGNKCDEVDDRQVGQEQAMSFAVKRGLDFREVSAKSGVNVEDVFLSLALDIYETLVLSPSPTRRLKGGWDARINMDDDDEQSLGGPENWRRLREGRGESSSTIRLGSGGNRSGDHIDSCC</sequence>
<proteinExistence type="inferred from homology"/>
<dbReference type="PhylomeDB" id="B3MY05"/>
<keyword evidence="10" id="KW-1185">Reference proteome</keyword>
<dbReference type="GeneID" id="6502100"/>
<organism evidence="9 10">
    <name type="scientific">Drosophila ananassae</name>
    <name type="common">Fruit fly</name>
    <dbReference type="NCBI Taxonomy" id="7217"/>
    <lineage>
        <taxon>Eukaryota</taxon>
        <taxon>Metazoa</taxon>
        <taxon>Ecdysozoa</taxon>
        <taxon>Arthropoda</taxon>
        <taxon>Hexapoda</taxon>
        <taxon>Insecta</taxon>
        <taxon>Pterygota</taxon>
        <taxon>Neoptera</taxon>
        <taxon>Endopterygota</taxon>
        <taxon>Diptera</taxon>
        <taxon>Brachycera</taxon>
        <taxon>Muscomorpha</taxon>
        <taxon>Ephydroidea</taxon>
        <taxon>Drosophilidae</taxon>
        <taxon>Drosophila</taxon>
        <taxon>Sophophora</taxon>
    </lineage>
</organism>
<dbReference type="CDD" id="cd00154">
    <property type="entry name" value="Rab"/>
    <property type="match status" value="1"/>
</dbReference>
<gene>
    <name evidence="9" type="primary">Dana\GF19340</name>
    <name evidence="9" type="synonym">dana_GLEANR_21382</name>
    <name evidence="9" type="ORF">GF19340</name>
</gene>
<keyword evidence="4" id="KW-0342">GTP-binding</keyword>
<dbReference type="KEGG" id="dan:6502100"/>
<dbReference type="OrthoDB" id="7838018at2759"/>
<dbReference type="AlphaFoldDB" id="B3MY05"/>
<dbReference type="InParanoid" id="B3MY05"/>
<feature type="compositionally biased region" description="Basic and acidic residues" evidence="8">
    <location>
        <begin position="205"/>
        <end position="214"/>
    </location>
</feature>
<dbReference type="SUPFAM" id="SSF52540">
    <property type="entry name" value="P-loop containing nucleoside triphosphate hydrolases"/>
    <property type="match status" value="1"/>
</dbReference>
<dbReference type="PRINTS" id="PR00449">
    <property type="entry name" value="RASTRNSFRMNG"/>
</dbReference>
<dbReference type="PROSITE" id="PS51419">
    <property type="entry name" value="RAB"/>
    <property type="match status" value="1"/>
</dbReference>
<dbReference type="PROSITE" id="PS51421">
    <property type="entry name" value="RAS"/>
    <property type="match status" value="1"/>
</dbReference>
<evidence type="ECO:0000313" key="10">
    <source>
        <dbReference type="Proteomes" id="UP000007801"/>
    </source>
</evidence>
<evidence type="ECO:0000313" key="9">
    <source>
        <dbReference type="EMBL" id="EDV38620.1"/>
    </source>
</evidence>
<dbReference type="SMR" id="B3MY05"/>
<dbReference type="eggNOG" id="KOG0084">
    <property type="taxonomic scope" value="Eukaryota"/>
</dbReference>
<dbReference type="GO" id="GO:0003924">
    <property type="term" value="F:GTPase activity"/>
    <property type="evidence" value="ECO:0007669"/>
    <property type="project" value="InterPro"/>
</dbReference>
<dbReference type="NCBIfam" id="TIGR00231">
    <property type="entry name" value="small_GTP"/>
    <property type="match status" value="1"/>
</dbReference>